<dbReference type="PANTHER" id="PTHR10285">
    <property type="entry name" value="URIDINE KINASE"/>
    <property type="match status" value="1"/>
</dbReference>
<feature type="non-terminal residue" evidence="2">
    <location>
        <position position="264"/>
    </location>
</feature>
<accession>A0A0R0LS36</accession>
<keyword evidence="3" id="KW-1185">Reference proteome</keyword>
<evidence type="ECO:0000259" key="1">
    <source>
        <dbReference type="Pfam" id="PF00485"/>
    </source>
</evidence>
<protein>
    <submittedName>
        <fullName evidence="2">Putative Armadillo/beta-Catenin/plakoglobin protein</fullName>
    </submittedName>
</protein>
<dbReference type="SUPFAM" id="SSF52540">
    <property type="entry name" value="P-loop containing nucleoside triphosphate hydrolases"/>
    <property type="match status" value="1"/>
</dbReference>
<dbReference type="AlphaFoldDB" id="A0A0R0LS36"/>
<dbReference type="EMBL" id="LGUB01001048">
    <property type="protein sequence ID" value="KRH92284.1"/>
    <property type="molecule type" value="Genomic_DNA"/>
</dbReference>
<comment type="caution">
    <text evidence="2">The sequence shown here is derived from an EMBL/GenBank/DDBJ whole genome shotgun (WGS) entry which is preliminary data.</text>
</comment>
<dbReference type="InterPro" id="IPR006083">
    <property type="entry name" value="PRK/URK"/>
</dbReference>
<reference evidence="2 3" key="1">
    <citation type="submission" date="2015-07" db="EMBL/GenBank/DDBJ databases">
        <title>The genome of Pseudoloma neurophilia, a relevant intracellular parasite of the zebrafish.</title>
        <authorList>
            <person name="Ndikumana S."/>
            <person name="Pelin A."/>
            <person name="Sanders J."/>
            <person name="Corradi N."/>
        </authorList>
    </citation>
    <scope>NUCLEOTIDE SEQUENCE [LARGE SCALE GENOMIC DNA]</scope>
    <source>
        <strain evidence="2 3">MK1</strain>
    </source>
</reference>
<dbReference type="Gene3D" id="3.40.50.300">
    <property type="entry name" value="P-loop containing nucleotide triphosphate hydrolases"/>
    <property type="match status" value="1"/>
</dbReference>
<evidence type="ECO:0000313" key="3">
    <source>
        <dbReference type="Proteomes" id="UP000051530"/>
    </source>
</evidence>
<dbReference type="Pfam" id="PF00485">
    <property type="entry name" value="PRK"/>
    <property type="match status" value="1"/>
</dbReference>
<name>A0A0R0LS36_9MICR</name>
<dbReference type="GO" id="GO:0005524">
    <property type="term" value="F:ATP binding"/>
    <property type="evidence" value="ECO:0007669"/>
    <property type="project" value="InterPro"/>
</dbReference>
<evidence type="ECO:0000313" key="2">
    <source>
        <dbReference type="EMBL" id="KRH92284.1"/>
    </source>
</evidence>
<dbReference type="GO" id="GO:0016301">
    <property type="term" value="F:kinase activity"/>
    <property type="evidence" value="ECO:0007669"/>
    <property type="project" value="InterPro"/>
</dbReference>
<proteinExistence type="predicted"/>
<dbReference type="VEuPathDB" id="MicrosporidiaDB:M153_8227000271"/>
<sequence length="264" mass="30827">MEHELKKHLGSIISEKFNRKISVIVLHGASASGKSTFAKNLKNALKSLFKVLILSCDTFFKTSETSDTKIYNFDSPAAIDWQAAHKFLKAIHNKEKYLPNYHYCFETSKSTKLEDIENPFPEILIIEGIYAMNLFSENCFDSKEFSPYDSNLSGFMKNPYKYPKFGILNIKLRTCKDMMSEIRIFRDMDERGRTKNETIKQFSDYVWPATKKWVENPIFKPDIILIHGTFNKKKLKILFKAITKHFLGNEKYDFETKHSLMPKN</sequence>
<dbReference type="OrthoDB" id="2195084at2759"/>
<dbReference type="Proteomes" id="UP000051530">
    <property type="component" value="Unassembled WGS sequence"/>
</dbReference>
<organism evidence="2 3">
    <name type="scientific">Pseudoloma neurophilia</name>
    <dbReference type="NCBI Taxonomy" id="146866"/>
    <lineage>
        <taxon>Eukaryota</taxon>
        <taxon>Fungi</taxon>
        <taxon>Fungi incertae sedis</taxon>
        <taxon>Microsporidia</taxon>
        <taxon>Pseudoloma</taxon>
    </lineage>
</organism>
<dbReference type="InterPro" id="IPR027417">
    <property type="entry name" value="P-loop_NTPase"/>
</dbReference>
<feature type="domain" description="Phosphoribulokinase/uridine kinase" evidence="1">
    <location>
        <begin position="23"/>
        <end position="132"/>
    </location>
</feature>
<gene>
    <name evidence="2" type="ORF">M153_8227000271</name>
</gene>